<dbReference type="Gene3D" id="1.10.10.60">
    <property type="entry name" value="Homeodomain-like"/>
    <property type="match status" value="1"/>
</dbReference>
<feature type="compositionally biased region" description="Acidic residues" evidence="1">
    <location>
        <begin position="162"/>
        <end position="171"/>
    </location>
</feature>
<accession>A0AAU9XTJ2</accession>
<dbReference type="Proteomes" id="UP001159428">
    <property type="component" value="Unassembled WGS sequence"/>
</dbReference>
<evidence type="ECO:0000313" key="4">
    <source>
        <dbReference type="Proteomes" id="UP001159428"/>
    </source>
</evidence>
<feature type="region of interest" description="Disordered" evidence="1">
    <location>
        <begin position="147"/>
        <end position="217"/>
    </location>
</feature>
<dbReference type="InterPro" id="IPR044823">
    <property type="entry name" value="ASIL1/2-like"/>
</dbReference>
<feature type="compositionally biased region" description="Basic and acidic residues" evidence="1">
    <location>
        <begin position="287"/>
        <end position="309"/>
    </location>
</feature>
<dbReference type="EMBL" id="CALNXJ010000060">
    <property type="protein sequence ID" value="CAH3156150.1"/>
    <property type="molecule type" value="Genomic_DNA"/>
</dbReference>
<keyword evidence="4" id="KW-1185">Reference proteome</keyword>
<comment type="caution">
    <text evidence="3">The sequence shown here is derived from an EMBL/GenBank/DDBJ whole genome shotgun (WGS) entry which is preliminary data.</text>
</comment>
<feature type="region of interest" description="Disordered" evidence="1">
    <location>
        <begin position="44"/>
        <end position="77"/>
    </location>
</feature>
<dbReference type="PANTHER" id="PTHR31307:SF4">
    <property type="entry name" value="TRIHELIX TRANSCRIPTION FACTOR ASIL2"/>
    <property type="match status" value="1"/>
</dbReference>
<feature type="domain" description="Myb-like" evidence="2">
    <location>
        <begin position="69"/>
        <end position="139"/>
    </location>
</feature>
<feature type="compositionally biased region" description="Basic and acidic residues" evidence="1">
    <location>
        <begin position="183"/>
        <end position="203"/>
    </location>
</feature>
<sequence length="382" mass="43591">MEQNKDTFLNYYGSQTESPQQQYSRMSATYFPYYPQPQYAVPPFYGSQLQGAQEIHSSSNNHSSSSSTGPKKRKNRWTDTEEKILVELFGENEDKLRYKAFSSPEWLSIARQLHSRCKEQNVDSDKTPQQCKNKLANLTKKYKDTKDKLRSAGYGRGGDVPSDNESEESEEIIPKPFNDMDEILGKRESINPRHVLESSHVPDSESPEMSELERDILEKDALDEEICRAAQKQRQRTAQNVSPPSECTVPFDGDESDNDQSLAFAESLFVKRKGKNKKPLASTPVPRRREVDVGKKLPRKRAADAAERPSKKRRKMKGKAGSSGVDEPTLISFLERSQERDEAFMERMAEAQREYRKDQQKFSMDALAMLGNILKDVSKGNE</sequence>
<gene>
    <name evidence="3" type="ORF">PMEA_00029450</name>
</gene>
<dbReference type="InterPro" id="IPR001005">
    <property type="entry name" value="SANT/Myb"/>
</dbReference>
<feature type="compositionally biased region" description="Low complexity" evidence="1">
    <location>
        <begin position="56"/>
        <end position="67"/>
    </location>
</feature>
<dbReference type="AlphaFoldDB" id="A0AAU9XTJ2"/>
<name>A0AAU9XTJ2_9CNID</name>
<evidence type="ECO:0000259" key="2">
    <source>
        <dbReference type="PROSITE" id="PS50090"/>
    </source>
</evidence>
<dbReference type="InterPro" id="IPR044822">
    <property type="entry name" value="Myb_DNA-bind_4"/>
</dbReference>
<reference evidence="3 4" key="1">
    <citation type="submission" date="2022-05" db="EMBL/GenBank/DDBJ databases">
        <authorList>
            <consortium name="Genoscope - CEA"/>
            <person name="William W."/>
        </authorList>
    </citation>
    <scope>NUCLEOTIDE SEQUENCE [LARGE SCALE GENOMIC DNA]</scope>
</reference>
<feature type="region of interest" description="Disordered" evidence="1">
    <location>
        <begin position="1"/>
        <end position="21"/>
    </location>
</feature>
<evidence type="ECO:0000256" key="1">
    <source>
        <dbReference type="SAM" id="MobiDB-lite"/>
    </source>
</evidence>
<organism evidence="3 4">
    <name type="scientific">Pocillopora meandrina</name>
    <dbReference type="NCBI Taxonomy" id="46732"/>
    <lineage>
        <taxon>Eukaryota</taxon>
        <taxon>Metazoa</taxon>
        <taxon>Cnidaria</taxon>
        <taxon>Anthozoa</taxon>
        <taxon>Hexacorallia</taxon>
        <taxon>Scleractinia</taxon>
        <taxon>Astrocoeniina</taxon>
        <taxon>Pocilloporidae</taxon>
        <taxon>Pocillopora</taxon>
    </lineage>
</organism>
<feature type="region of interest" description="Disordered" evidence="1">
    <location>
        <begin position="230"/>
        <end position="260"/>
    </location>
</feature>
<feature type="compositionally biased region" description="Low complexity" evidence="1">
    <location>
        <begin position="230"/>
        <end position="239"/>
    </location>
</feature>
<dbReference type="Pfam" id="PF13837">
    <property type="entry name" value="Myb_DNA-bind_4"/>
    <property type="match status" value="1"/>
</dbReference>
<dbReference type="PROSITE" id="PS50090">
    <property type="entry name" value="MYB_LIKE"/>
    <property type="match status" value="1"/>
</dbReference>
<protein>
    <recommendedName>
        <fullName evidence="2">Myb-like domain-containing protein</fullName>
    </recommendedName>
</protein>
<feature type="region of interest" description="Disordered" evidence="1">
    <location>
        <begin position="273"/>
        <end position="338"/>
    </location>
</feature>
<dbReference type="PANTHER" id="PTHR31307">
    <property type="entry name" value="TRIHELIX TRANSCRIPTION FACTOR ASIL2"/>
    <property type="match status" value="1"/>
</dbReference>
<proteinExistence type="predicted"/>
<dbReference type="SMART" id="SM00717">
    <property type="entry name" value="SANT"/>
    <property type="match status" value="1"/>
</dbReference>
<evidence type="ECO:0000313" key="3">
    <source>
        <dbReference type="EMBL" id="CAH3156150.1"/>
    </source>
</evidence>